<dbReference type="InterPro" id="IPR036097">
    <property type="entry name" value="HisK_dim/P_sf"/>
</dbReference>
<feature type="domain" description="PAC" evidence="4">
    <location>
        <begin position="1"/>
        <end position="46"/>
    </location>
</feature>
<dbReference type="PANTHER" id="PTHR43065">
    <property type="entry name" value="SENSOR HISTIDINE KINASE"/>
    <property type="match status" value="1"/>
</dbReference>
<dbReference type="AlphaFoldDB" id="A0A1J5PR70"/>
<dbReference type="PROSITE" id="PS50109">
    <property type="entry name" value="HIS_KIN"/>
    <property type="match status" value="1"/>
</dbReference>
<dbReference type="Pfam" id="PF02518">
    <property type="entry name" value="HATPase_c"/>
    <property type="match status" value="1"/>
</dbReference>
<dbReference type="InterPro" id="IPR000014">
    <property type="entry name" value="PAS"/>
</dbReference>
<dbReference type="InterPro" id="IPR000700">
    <property type="entry name" value="PAS-assoc_C"/>
</dbReference>
<dbReference type="GO" id="GO:0000155">
    <property type="term" value="F:phosphorelay sensor kinase activity"/>
    <property type="evidence" value="ECO:0007669"/>
    <property type="project" value="InterPro"/>
</dbReference>
<dbReference type="InterPro" id="IPR035965">
    <property type="entry name" value="PAS-like_dom_sf"/>
</dbReference>
<dbReference type="SUPFAM" id="SSF55785">
    <property type="entry name" value="PYP-like sensor domain (PAS domain)"/>
    <property type="match status" value="2"/>
</dbReference>
<evidence type="ECO:0000259" key="4">
    <source>
        <dbReference type="PROSITE" id="PS50113"/>
    </source>
</evidence>
<dbReference type="InterPro" id="IPR036890">
    <property type="entry name" value="HATPase_C_sf"/>
</dbReference>
<dbReference type="SMART" id="SM00387">
    <property type="entry name" value="HATPase_c"/>
    <property type="match status" value="1"/>
</dbReference>
<evidence type="ECO:0000313" key="5">
    <source>
        <dbReference type="EMBL" id="OIQ70076.1"/>
    </source>
</evidence>
<dbReference type="Pfam" id="PF13426">
    <property type="entry name" value="PAS_9"/>
    <property type="match status" value="2"/>
</dbReference>
<feature type="domain" description="Histidine kinase" evidence="2">
    <location>
        <begin position="194"/>
        <end position="403"/>
    </location>
</feature>
<dbReference type="PROSITE" id="PS50113">
    <property type="entry name" value="PAC"/>
    <property type="match status" value="2"/>
</dbReference>
<name>A0A1J5PR70_9ZZZZ</name>
<dbReference type="SUPFAM" id="SSF47384">
    <property type="entry name" value="Homodimeric domain of signal transducing histidine kinase"/>
    <property type="match status" value="1"/>
</dbReference>
<dbReference type="InterPro" id="IPR003594">
    <property type="entry name" value="HATPase_dom"/>
</dbReference>
<dbReference type="PANTHER" id="PTHR43065:SF49">
    <property type="entry name" value="HISTIDINE KINASE"/>
    <property type="match status" value="1"/>
</dbReference>
<proteinExistence type="predicted"/>
<dbReference type="EMBL" id="MLJW01004379">
    <property type="protein sequence ID" value="OIQ70076.1"/>
    <property type="molecule type" value="Genomic_DNA"/>
</dbReference>
<dbReference type="InterPro" id="IPR005467">
    <property type="entry name" value="His_kinase_dom"/>
</dbReference>
<dbReference type="SMART" id="SM00091">
    <property type="entry name" value="PAS"/>
    <property type="match status" value="1"/>
</dbReference>
<dbReference type="Gene3D" id="3.30.565.10">
    <property type="entry name" value="Histidine kinase-like ATPase, C-terminal domain"/>
    <property type="match status" value="1"/>
</dbReference>
<dbReference type="SUPFAM" id="SSF55874">
    <property type="entry name" value="ATPase domain of HSP90 chaperone/DNA topoisomerase II/histidine kinase"/>
    <property type="match status" value="1"/>
</dbReference>
<dbReference type="CDD" id="cd00130">
    <property type="entry name" value="PAS"/>
    <property type="match status" value="1"/>
</dbReference>
<dbReference type="Pfam" id="PF00512">
    <property type="entry name" value="HisKA"/>
    <property type="match status" value="1"/>
</dbReference>
<dbReference type="Gene3D" id="1.10.287.130">
    <property type="match status" value="1"/>
</dbReference>
<dbReference type="CDD" id="cd00082">
    <property type="entry name" value="HisKA"/>
    <property type="match status" value="1"/>
</dbReference>
<evidence type="ECO:0000259" key="3">
    <source>
        <dbReference type="PROSITE" id="PS50112"/>
    </source>
</evidence>
<dbReference type="InterPro" id="IPR003661">
    <property type="entry name" value="HisK_dim/P_dom"/>
</dbReference>
<dbReference type="NCBIfam" id="TIGR00229">
    <property type="entry name" value="sensory_box"/>
    <property type="match status" value="2"/>
</dbReference>
<dbReference type="SMART" id="SM00086">
    <property type="entry name" value="PAC"/>
    <property type="match status" value="2"/>
</dbReference>
<accession>A0A1J5PR70</accession>
<gene>
    <name evidence="5" type="ORF">GALL_483160</name>
</gene>
<dbReference type="SMART" id="SM00388">
    <property type="entry name" value="HisKA"/>
    <property type="match status" value="1"/>
</dbReference>
<feature type="domain" description="PAC" evidence="4">
    <location>
        <begin position="122"/>
        <end position="174"/>
    </location>
</feature>
<feature type="domain" description="PAS" evidence="3">
    <location>
        <begin position="47"/>
        <end position="120"/>
    </location>
</feature>
<protein>
    <submittedName>
        <fullName evidence="5">Blue-light-activated protein</fullName>
    </submittedName>
</protein>
<reference evidence="5" key="1">
    <citation type="submission" date="2016-10" db="EMBL/GenBank/DDBJ databases">
        <title>Sequence of Gallionella enrichment culture.</title>
        <authorList>
            <person name="Poehlein A."/>
            <person name="Muehling M."/>
            <person name="Daniel R."/>
        </authorList>
    </citation>
    <scope>NUCLEOTIDE SEQUENCE</scope>
</reference>
<dbReference type="PROSITE" id="PS50112">
    <property type="entry name" value="PAS"/>
    <property type="match status" value="1"/>
</dbReference>
<dbReference type="InterPro" id="IPR001610">
    <property type="entry name" value="PAC"/>
</dbReference>
<comment type="caution">
    <text evidence="5">The sequence shown here is derived from an EMBL/GenBank/DDBJ whole genome shotgun (WGS) entry which is preliminary data.</text>
</comment>
<evidence type="ECO:0000259" key="2">
    <source>
        <dbReference type="PROSITE" id="PS50109"/>
    </source>
</evidence>
<organism evidence="5">
    <name type="scientific">mine drainage metagenome</name>
    <dbReference type="NCBI Taxonomy" id="410659"/>
    <lineage>
        <taxon>unclassified sequences</taxon>
        <taxon>metagenomes</taxon>
        <taxon>ecological metagenomes</taxon>
    </lineage>
</organism>
<keyword evidence="1" id="KW-0597">Phosphoprotein</keyword>
<evidence type="ECO:0000256" key="1">
    <source>
        <dbReference type="ARBA" id="ARBA00022553"/>
    </source>
</evidence>
<dbReference type="Gene3D" id="3.30.450.20">
    <property type="entry name" value="PAS domain"/>
    <property type="match status" value="2"/>
</dbReference>
<sequence>MRKDGSRFWGAAIINPILDHTGELIGFANITRDLTARQAAEDELRRSEQQFRRLVQSVTDYAIFLLDPQGRVSSWNSGAQKIKGYRPNEIIGRHFGVFYTADDQQQGEPARALDLAVQNGKYEKEGWRVRKNGDVFWANVVIDPVYDEDGSLVGFAKVTRDMTDAKKAQIEVERTREALLQSQKMEAVGQLTGGVAHDFNNLLTAILGGLEIVQRRLRPDANIAPLLENAIQAALRGRALTQRMLAFARRQNLKPEAVEVSALVRGMTDLLQRTLGPLVAIQTDLPAGLDTVMADENHLELAILNLAMNARDATVDGGTIRIAARAADAAGDKSGHRKFVCLSVTDDGAGMDAATLSRAMEPFFTTKDVGKGTGLGLSMVHGFAQQSGGYLTIESQPGIGTVA</sequence>
<dbReference type="InterPro" id="IPR004358">
    <property type="entry name" value="Sig_transdc_His_kin-like_C"/>
</dbReference>
<dbReference type="PRINTS" id="PR00344">
    <property type="entry name" value="BCTRLSENSOR"/>
</dbReference>